<evidence type="ECO:0000313" key="7">
    <source>
        <dbReference type="Proteomes" id="UP000298416"/>
    </source>
</evidence>
<feature type="compositionally biased region" description="Low complexity" evidence="4">
    <location>
        <begin position="130"/>
        <end position="141"/>
    </location>
</feature>
<dbReference type="EMBL" id="PNBA02000003">
    <property type="protein sequence ID" value="KAG6429243.1"/>
    <property type="molecule type" value="Genomic_DNA"/>
</dbReference>
<protein>
    <recommendedName>
        <fullName evidence="5">NAB domain-containing protein</fullName>
    </recommendedName>
</protein>
<keyword evidence="1 3" id="KW-0175">Coiled coil</keyword>
<proteinExistence type="inferred from homology"/>
<name>A0A8X8YGJ2_SALSN</name>
<gene>
    <name evidence="6" type="ORF">SASPL_107288</name>
</gene>
<dbReference type="Pfam" id="PF07765">
    <property type="entry name" value="KIP1"/>
    <property type="match status" value="1"/>
</dbReference>
<dbReference type="PANTHER" id="PTHR32258">
    <property type="entry name" value="PROTEIN NETWORKED 4A"/>
    <property type="match status" value="1"/>
</dbReference>
<dbReference type="AlphaFoldDB" id="A0A8X8YGJ2"/>
<feature type="region of interest" description="Disordered" evidence="4">
    <location>
        <begin position="108"/>
        <end position="141"/>
    </location>
</feature>
<organism evidence="6">
    <name type="scientific">Salvia splendens</name>
    <name type="common">Scarlet sage</name>
    <dbReference type="NCBI Taxonomy" id="180675"/>
    <lineage>
        <taxon>Eukaryota</taxon>
        <taxon>Viridiplantae</taxon>
        <taxon>Streptophyta</taxon>
        <taxon>Embryophyta</taxon>
        <taxon>Tracheophyta</taxon>
        <taxon>Spermatophyta</taxon>
        <taxon>Magnoliopsida</taxon>
        <taxon>eudicotyledons</taxon>
        <taxon>Gunneridae</taxon>
        <taxon>Pentapetalae</taxon>
        <taxon>asterids</taxon>
        <taxon>lamiids</taxon>
        <taxon>Lamiales</taxon>
        <taxon>Lamiaceae</taxon>
        <taxon>Nepetoideae</taxon>
        <taxon>Mentheae</taxon>
        <taxon>Salviinae</taxon>
        <taxon>Salvia</taxon>
        <taxon>Salvia subgen. Calosphace</taxon>
        <taxon>core Calosphace</taxon>
    </lineage>
</organism>
<dbReference type="InterPro" id="IPR051861">
    <property type="entry name" value="NET_actin-binding_domain"/>
</dbReference>
<sequence length="501" mass="56348">MENEVKSPSSIRVENHEWLAENIKGLDQAVNEMQLLVENHGNFSEEKLGDDQLLQPELIACVKDISHRHHLLAHHYNEMMNYKISSRLNHPFLTPDKKLGMQNIESQVVGSDSSLSSGGGISDTTPVEGSDSSLLSSDSDSESYNLSPVAKMLKHEFVNGGTEISEMGGMVMRLSDCEKELKASKEKLFSAEGEIAKLRSELLKNEAYIAKMGSMEAQLASAENQLKLQEADLDKENKRSLMLQNQIVDLATKLELEKGQVEELQESVKKHTAKLSDYDLVIKKLNSDLQDASGIFALEKWQLESSVSKLSERLTVHEGRSNELQKQCESLEADRIEIVEKHEALQKSLQDNLESVKIELTKKNSVVDTLSKNLDELNLNYGILMAEKDGVDAKLQKLNTDISARDDQIQRLDCILVELKSEEEHLRAEADTANKRISELKSRIVELEKEIGMQTVVISETAEGKREAIRQLCFSIDHFRSAYEEVCKEYAIRRRPAAIAL</sequence>
<dbReference type="GO" id="GO:0005774">
    <property type="term" value="C:vacuolar membrane"/>
    <property type="evidence" value="ECO:0007669"/>
    <property type="project" value="TreeGrafter"/>
</dbReference>
<comment type="similarity">
    <text evidence="2">Belongs to the NET family.</text>
</comment>
<feature type="coiled-coil region" evidence="3">
    <location>
        <begin position="174"/>
        <end position="274"/>
    </location>
</feature>
<dbReference type="PANTHER" id="PTHR32258:SF3">
    <property type="entry name" value="PROTEIN NETWORKED 4A"/>
    <property type="match status" value="1"/>
</dbReference>
<evidence type="ECO:0000259" key="5">
    <source>
        <dbReference type="Pfam" id="PF07765"/>
    </source>
</evidence>
<comment type="caution">
    <text evidence="6">The sequence shown here is derived from an EMBL/GenBank/DDBJ whole genome shotgun (WGS) entry which is preliminary data.</text>
</comment>
<reference evidence="6" key="1">
    <citation type="submission" date="2018-01" db="EMBL/GenBank/DDBJ databases">
        <authorList>
            <person name="Mao J.F."/>
        </authorList>
    </citation>
    <scope>NUCLEOTIDE SEQUENCE</scope>
    <source>
        <strain evidence="6">Huo1</strain>
        <tissue evidence="6">Leaf</tissue>
    </source>
</reference>
<keyword evidence="7" id="KW-1185">Reference proteome</keyword>
<feature type="coiled-coil region" evidence="3">
    <location>
        <begin position="307"/>
        <end position="450"/>
    </location>
</feature>
<evidence type="ECO:0000256" key="3">
    <source>
        <dbReference type="SAM" id="Coils"/>
    </source>
</evidence>
<evidence type="ECO:0000256" key="1">
    <source>
        <dbReference type="ARBA" id="ARBA00023054"/>
    </source>
</evidence>
<evidence type="ECO:0000256" key="2">
    <source>
        <dbReference type="ARBA" id="ARBA00038006"/>
    </source>
</evidence>
<dbReference type="Proteomes" id="UP000298416">
    <property type="component" value="Unassembled WGS sequence"/>
</dbReference>
<dbReference type="Gene3D" id="1.10.287.1490">
    <property type="match status" value="1"/>
</dbReference>
<dbReference type="GO" id="GO:0003779">
    <property type="term" value="F:actin binding"/>
    <property type="evidence" value="ECO:0007669"/>
    <property type="project" value="InterPro"/>
</dbReference>
<accession>A0A8X8YGJ2</accession>
<dbReference type="InterPro" id="IPR011684">
    <property type="entry name" value="NAB"/>
</dbReference>
<evidence type="ECO:0000313" key="6">
    <source>
        <dbReference type="EMBL" id="KAG6429243.1"/>
    </source>
</evidence>
<dbReference type="OrthoDB" id="1898513at2759"/>
<evidence type="ECO:0000256" key="4">
    <source>
        <dbReference type="SAM" id="MobiDB-lite"/>
    </source>
</evidence>
<reference evidence="6" key="2">
    <citation type="submission" date="2020-08" db="EMBL/GenBank/DDBJ databases">
        <title>Plant Genome Project.</title>
        <authorList>
            <person name="Zhang R.-G."/>
        </authorList>
    </citation>
    <scope>NUCLEOTIDE SEQUENCE</scope>
    <source>
        <strain evidence="6">Huo1</strain>
        <tissue evidence="6">Leaf</tissue>
    </source>
</reference>
<feature type="domain" description="NAB" evidence="5">
    <location>
        <begin position="9"/>
        <end position="77"/>
    </location>
</feature>